<dbReference type="InterPro" id="IPR038765">
    <property type="entry name" value="Papain-like_cys_pep_sf"/>
</dbReference>
<evidence type="ECO:0000313" key="2">
    <source>
        <dbReference type="EMBL" id="MBK1667966.1"/>
    </source>
</evidence>
<accession>A0ABS1DBX8</accession>
<proteinExistence type="predicted"/>
<reference evidence="2 3" key="1">
    <citation type="journal article" date="2020" name="Microorganisms">
        <title>Osmotic Adaptation and Compatible Solute Biosynthesis of Phototrophic Bacteria as Revealed from Genome Analyses.</title>
        <authorList>
            <person name="Imhoff J.F."/>
            <person name="Rahn T."/>
            <person name="Kunzel S."/>
            <person name="Keller A."/>
            <person name="Neulinger S.C."/>
        </authorList>
    </citation>
    <scope>NUCLEOTIDE SEQUENCE [LARGE SCALE GENOMIC DNA]</scope>
    <source>
        <strain evidence="2 3">DSM 9895</strain>
    </source>
</reference>
<organism evidence="2 3">
    <name type="scientific">Rhodovibrio sodomensis</name>
    <dbReference type="NCBI Taxonomy" id="1088"/>
    <lineage>
        <taxon>Bacteria</taxon>
        <taxon>Pseudomonadati</taxon>
        <taxon>Pseudomonadota</taxon>
        <taxon>Alphaproteobacteria</taxon>
        <taxon>Rhodospirillales</taxon>
        <taxon>Rhodovibrionaceae</taxon>
        <taxon>Rhodovibrio</taxon>
    </lineage>
</organism>
<dbReference type="RefSeq" id="WP_200340131.1">
    <property type="nucleotide sequence ID" value="NZ_NRRL01000014.1"/>
</dbReference>
<dbReference type="Gene3D" id="3.90.1720.10">
    <property type="entry name" value="endopeptidase domain like (from Nostoc punctiforme)"/>
    <property type="match status" value="1"/>
</dbReference>
<dbReference type="SUPFAM" id="SSF54001">
    <property type="entry name" value="Cysteine proteinases"/>
    <property type="match status" value="1"/>
</dbReference>
<feature type="region of interest" description="Disordered" evidence="1">
    <location>
        <begin position="60"/>
        <end position="82"/>
    </location>
</feature>
<dbReference type="Proteomes" id="UP001296873">
    <property type="component" value="Unassembled WGS sequence"/>
</dbReference>
<comment type="caution">
    <text evidence="2">The sequence shown here is derived from an EMBL/GenBank/DDBJ whole genome shotgun (WGS) entry which is preliminary data.</text>
</comment>
<feature type="compositionally biased region" description="Basic and acidic residues" evidence="1">
    <location>
        <begin position="62"/>
        <end position="75"/>
    </location>
</feature>
<gene>
    <name evidence="2" type="ORF">CKO28_07945</name>
</gene>
<protein>
    <recommendedName>
        <fullName evidence="4">Permuted papain-like amidase YaeF/Yiix C92 family enzyme</fullName>
    </recommendedName>
</protein>
<dbReference type="EMBL" id="NRRL01000014">
    <property type="protein sequence ID" value="MBK1667966.1"/>
    <property type="molecule type" value="Genomic_DNA"/>
</dbReference>
<keyword evidence="3" id="KW-1185">Reference proteome</keyword>
<evidence type="ECO:0000313" key="3">
    <source>
        <dbReference type="Proteomes" id="UP001296873"/>
    </source>
</evidence>
<dbReference type="PANTHER" id="PTHR47112:SF1">
    <property type="entry name" value="PX DOMAIN-CONTAINING PROTEIN"/>
    <property type="match status" value="1"/>
</dbReference>
<dbReference type="PANTHER" id="PTHR47112">
    <property type="entry name" value="PX DOMAIN-CONTAINING PROTEIN"/>
    <property type="match status" value="1"/>
</dbReference>
<name>A0ABS1DBX8_9PROT</name>
<sequence>MVAYSSLRDDLKTGDIILMSGESIFSWTIRRFTGSTWSHVGMVVRSEELDAVLLWESTTTGHPEDAATPKGREPKPGVQLPPLSKRVRDYDGKVAVRQLNRALTKKEVASLTAFRHEVKDRDYDYDALELLRSAMDEGLFWRNREDLQSFFCSELIAESYQRVGLLPDSKPSNEYTPDDFAQEVGEKLPLQGVTLDPIKKLDAG</sequence>
<evidence type="ECO:0008006" key="4">
    <source>
        <dbReference type="Google" id="ProtNLM"/>
    </source>
</evidence>
<evidence type="ECO:0000256" key="1">
    <source>
        <dbReference type="SAM" id="MobiDB-lite"/>
    </source>
</evidence>